<name>A0A9D3XNL4_9SAUR</name>
<dbReference type="AlphaFoldDB" id="A0A9D3XNL4"/>
<accession>A0A9D3XNL4</accession>
<comment type="caution">
    <text evidence="1">The sequence shown here is derived from an EMBL/GenBank/DDBJ whole genome shotgun (WGS) entry which is preliminary data.</text>
</comment>
<dbReference type="EMBL" id="JAHDVG010000464">
    <property type="protein sequence ID" value="KAH1184794.1"/>
    <property type="molecule type" value="Genomic_DNA"/>
</dbReference>
<dbReference type="Proteomes" id="UP000827986">
    <property type="component" value="Unassembled WGS sequence"/>
</dbReference>
<proteinExistence type="predicted"/>
<organism evidence="1 2">
    <name type="scientific">Mauremys mutica</name>
    <name type="common">yellowpond turtle</name>
    <dbReference type="NCBI Taxonomy" id="74926"/>
    <lineage>
        <taxon>Eukaryota</taxon>
        <taxon>Metazoa</taxon>
        <taxon>Chordata</taxon>
        <taxon>Craniata</taxon>
        <taxon>Vertebrata</taxon>
        <taxon>Euteleostomi</taxon>
        <taxon>Archelosauria</taxon>
        <taxon>Testudinata</taxon>
        <taxon>Testudines</taxon>
        <taxon>Cryptodira</taxon>
        <taxon>Durocryptodira</taxon>
        <taxon>Testudinoidea</taxon>
        <taxon>Geoemydidae</taxon>
        <taxon>Geoemydinae</taxon>
        <taxon>Mauremys</taxon>
    </lineage>
</organism>
<keyword evidence="2" id="KW-1185">Reference proteome</keyword>
<evidence type="ECO:0000313" key="2">
    <source>
        <dbReference type="Proteomes" id="UP000827986"/>
    </source>
</evidence>
<reference evidence="1" key="1">
    <citation type="submission" date="2021-09" db="EMBL/GenBank/DDBJ databases">
        <title>The genome of Mauremys mutica provides insights into the evolution of semi-aquatic lifestyle.</title>
        <authorList>
            <person name="Gong S."/>
            <person name="Gao Y."/>
        </authorList>
    </citation>
    <scope>NUCLEOTIDE SEQUENCE</scope>
    <source>
        <strain evidence="1">MM-2020</strain>
        <tissue evidence="1">Muscle</tissue>
    </source>
</reference>
<evidence type="ECO:0000313" key="1">
    <source>
        <dbReference type="EMBL" id="KAH1184794.1"/>
    </source>
</evidence>
<sequence>MKVVDLKEDVKPLATGPGKEIWRPEKMPFDPKWILDDSDFITKSVFLTCSSPASCMQGVHVTDAQIPGLLLTLPNRTDKNRRH</sequence>
<protein>
    <submittedName>
        <fullName evidence="1">Uncharacterized protein</fullName>
    </submittedName>
</protein>
<gene>
    <name evidence="1" type="ORF">KIL84_012735</name>
</gene>